<dbReference type="GO" id="GO:0004022">
    <property type="term" value="F:alcohol dehydrogenase (NAD+) activity"/>
    <property type="evidence" value="ECO:0007669"/>
    <property type="project" value="TreeGrafter"/>
</dbReference>
<keyword evidence="1" id="KW-0560">Oxidoreductase</keyword>
<evidence type="ECO:0000313" key="4">
    <source>
        <dbReference type="EMBL" id="HIV13224.1"/>
    </source>
</evidence>
<name>A0A9D1NW90_9FIRM</name>
<dbReference type="InterPro" id="IPR039697">
    <property type="entry name" value="Alcohol_dehydrogenase_Fe"/>
</dbReference>
<evidence type="ECO:0000259" key="3">
    <source>
        <dbReference type="Pfam" id="PF25137"/>
    </source>
</evidence>
<evidence type="ECO:0000313" key="5">
    <source>
        <dbReference type="Proteomes" id="UP000886723"/>
    </source>
</evidence>
<dbReference type="InterPro" id="IPR001670">
    <property type="entry name" value="ADH_Fe/GldA"/>
</dbReference>
<dbReference type="Proteomes" id="UP000886723">
    <property type="component" value="Unassembled WGS sequence"/>
</dbReference>
<protein>
    <submittedName>
        <fullName evidence="4">Iron-containing alcohol dehydrogenase</fullName>
    </submittedName>
</protein>
<reference evidence="4" key="1">
    <citation type="submission" date="2020-10" db="EMBL/GenBank/DDBJ databases">
        <authorList>
            <person name="Gilroy R."/>
        </authorList>
    </citation>
    <scope>NUCLEOTIDE SEQUENCE</scope>
    <source>
        <strain evidence="4">ChiBcec2-4451</strain>
    </source>
</reference>
<dbReference type="InterPro" id="IPR056798">
    <property type="entry name" value="ADH_Fe_C"/>
</dbReference>
<dbReference type="PANTHER" id="PTHR11496:SF104">
    <property type="entry name" value="3-DEOXY-ALPHA-D-MANNO-OCTULOSONATE 8-OXIDASE"/>
    <property type="match status" value="1"/>
</dbReference>
<reference evidence="4" key="2">
    <citation type="journal article" date="2021" name="PeerJ">
        <title>Extensive microbial diversity within the chicken gut microbiome revealed by metagenomics and culture.</title>
        <authorList>
            <person name="Gilroy R."/>
            <person name="Ravi A."/>
            <person name="Getino M."/>
            <person name="Pursley I."/>
            <person name="Horton D.L."/>
            <person name="Alikhan N.F."/>
            <person name="Baker D."/>
            <person name="Gharbi K."/>
            <person name="Hall N."/>
            <person name="Watson M."/>
            <person name="Adriaenssens E.M."/>
            <person name="Foster-Nyarko E."/>
            <person name="Jarju S."/>
            <person name="Secka A."/>
            <person name="Antonio M."/>
            <person name="Oren A."/>
            <person name="Chaudhuri R.R."/>
            <person name="La Ragione R."/>
            <person name="Hildebrand F."/>
            <person name="Pallen M.J."/>
        </authorList>
    </citation>
    <scope>NUCLEOTIDE SEQUENCE</scope>
    <source>
        <strain evidence="4">ChiBcec2-4451</strain>
    </source>
</reference>
<proteinExistence type="predicted"/>
<dbReference type="Pfam" id="PF00465">
    <property type="entry name" value="Fe-ADH"/>
    <property type="match status" value="1"/>
</dbReference>
<dbReference type="SUPFAM" id="SSF56796">
    <property type="entry name" value="Dehydroquinate synthase-like"/>
    <property type="match status" value="1"/>
</dbReference>
<accession>A0A9D1NW90</accession>
<dbReference type="Pfam" id="PF25137">
    <property type="entry name" value="ADH_Fe_C"/>
    <property type="match status" value="1"/>
</dbReference>
<dbReference type="FunFam" id="3.40.50.1970:FF:000003">
    <property type="entry name" value="Alcohol dehydrogenase, iron-containing"/>
    <property type="match status" value="1"/>
</dbReference>
<dbReference type="AlphaFoldDB" id="A0A9D1NW90"/>
<sequence length="373" mass="39963">MEFQYYLPVNLIFGQGKADLVGEETARYGRRALVVTGRNSARKTGLLARIQDSLKKAGVSSVVYDQARPNPLASDACRGTALAREEKCDVVVAAGGGSIIDCGKAIAFLAKNDGDIFDYIFGLRNGSQALPLVALPTTCGTGSEGNCFAVLTNDGTGDKKSLRNMVSLPKVSIIDPELMVTMPNGVASSVMFDALCHNMEAYLSKTTQPLVMQQALFGVELLSDNIRRALADHSDMEAWARVCLGSTLGGMCINMAGVALPHGMEHPASGLRDIMHGRGLAALSPVIYEATIPRAPEKFQVLAQHMGGGDFLVLLTELLRDIGLETTLSAEGVRKEDVEWMADNCLKVSAAAISAHPVQFDREAIAELYRRAM</sequence>
<dbReference type="Gene3D" id="1.20.1090.10">
    <property type="entry name" value="Dehydroquinate synthase-like - alpha domain"/>
    <property type="match status" value="1"/>
</dbReference>
<dbReference type="CDD" id="cd08185">
    <property type="entry name" value="Fe-ADH-like"/>
    <property type="match status" value="1"/>
</dbReference>
<dbReference type="GO" id="GO:0046872">
    <property type="term" value="F:metal ion binding"/>
    <property type="evidence" value="ECO:0007669"/>
    <property type="project" value="InterPro"/>
</dbReference>
<gene>
    <name evidence="4" type="ORF">IAA63_08825</name>
</gene>
<comment type="caution">
    <text evidence="4">The sequence shown here is derived from an EMBL/GenBank/DDBJ whole genome shotgun (WGS) entry which is preliminary data.</text>
</comment>
<evidence type="ECO:0000259" key="2">
    <source>
        <dbReference type="Pfam" id="PF00465"/>
    </source>
</evidence>
<feature type="domain" description="Alcohol dehydrogenase iron-type/glycerol dehydrogenase GldA" evidence="2">
    <location>
        <begin position="8"/>
        <end position="176"/>
    </location>
</feature>
<organism evidence="4 5">
    <name type="scientific">Candidatus Pullilachnospira stercoravium</name>
    <dbReference type="NCBI Taxonomy" id="2840913"/>
    <lineage>
        <taxon>Bacteria</taxon>
        <taxon>Bacillati</taxon>
        <taxon>Bacillota</taxon>
        <taxon>Clostridia</taxon>
        <taxon>Lachnospirales</taxon>
        <taxon>Lachnospiraceae</taxon>
        <taxon>Lachnospiraceae incertae sedis</taxon>
        <taxon>Candidatus Pullilachnospira</taxon>
    </lineage>
</organism>
<evidence type="ECO:0000256" key="1">
    <source>
        <dbReference type="ARBA" id="ARBA00023002"/>
    </source>
</evidence>
<dbReference type="Gene3D" id="3.40.50.1970">
    <property type="match status" value="1"/>
</dbReference>
<dbReference type="PANTHER" id="PTHR11496">
    <property type="entry name" value="ALCOHOL DEHYDROGENASE"/>
    <property type="match status" value="1"/>
</dbReference>
<dbReference type="EMBL" id="DVON01000185">
    <property type="protein sequence ID" value="HIV13224.1"/>
    <property type="molecule type" value="Genomic_DNA"/>
</dbReference>
<feature type="domain" description="Fe-containing alcohol dehydrogenase-like C-terminal" evidence="3">
    <location>
        <begin position="191"/>
        <end position="373"/>
    </location>
</feature>